<feature type="transmembrane region" description="Helical" evidence="1">
    <location>
        <begin position="301"/>
        <end position="324"/>
    </location>
</feature>
<dbReference type="SUPFAM" id="SSF49464">
    <property type="entry name" value="Carboxypeptidase regulatory domain-like"/>
    <property type="match status" value="1"/>
</dbReference>
<proteinExistence type="predicted"/>
<dbReference type="Gene3D" id="2.60.40.1120">
    <property type="entry name" value="Carboxypeptidase-like, regulatory domain"/>
    <property type="match status" value="1"/>
</dbReference>
<keyword evidence="1" id="KW-0472">Membrane</keyword>
<evidence type="ECO:0000313" key="2">
    <source>
        <dbReference type="EMBL" id="SJZ42154.1"/>
    </source>
</evidence>
<keyword evidence="1" id="KW-0812">Transmembrane</keyword>
<dbReference type="AlphaFoldDB" id="A0A1T4KIC9"/>
<gene>
    <name evidence="2" type="ORF">SAMN02745171_00056</name>
</gene>
<evidence type="ECO:0000256" key="1">
    <source>
        <dbReference type="SAM" id="Phobius"/>
    </source>
</evidence>
<name>A0A1T4KIC9_9PORP</name>
<sequence length="500" mass="55677">MNRLATSSALLLSTLAHVSLTCLSTGLSAETLLAVATGISGSVVTDMIKGLSREKIKHLLFGTHPSNLNHSIKKLFISSIGEALDNILILYRETGVSKLEQNSAKKSINVLKKHLQNRSKSDDVASFLDDEHIRSFISSDYSSDDITNYLRDGLEGNGLDLKLKDFISQHFPAQIQLCFGEGLKSSEHHDAWVAYQRLMSDELREMIKEIELGQQEIRQDLKALKLANGLDPVVQEELHRLNELLSDENKFSLALNEALGQSLTHLEELANRLIFITTETNHTVREIKSLQQEQLRRAQKLHYLVISALMIGLVSIGLVGIMVLRAPFNLSVMVHGWLGKEHIPLKNMGSLTLTVKGKTYQGEIDSQGKVLFADLPYDCSGEIARVRIDNTEGMPYVCCDSTILIKKGEVSFLPISIIGIDQVMGVVKDEESQLPIPNALVRIAGVESRTDSLGHFDLAIPINQQAEEQEIEILKEGYLSYRATHTTVGKDLFRLFLDRQ</sequence>
<accession>A0A1T4KIC9</accession>
<organism evidence="2 3">
    <name type="scientific">Porphyromonas circumdentaria</name>
    <dbReference type="NCBI Taxonomy" id="29524"/>
    <lineage>
        <taxon>Bacteria</taxon>
        <taxon>Pseudomonadati</taxon>
        <taxon>Bacteroidota</taxon>
        <taxon>Bacteroidia</taxon>
        <taxon>Bacteroidales</taxon>
        <taxon>Porphyromonadaceae</taxon>
        <taxon>Porphyromonas</taxon>
    </lineage>
</organism>
<dbReference type="EMBL" id="FUXE01000001">
    <property type="protein sequence ID" value="SJZ42154.1"/>
    <property type="molecule type" value="Genomic_DNA"/>
</dbReference>
<reference evidence="3" key="1">
    <citation type="submission" date="2017-02" db="EMBL/GenBank/DDBJ databases">
        <authorList>
            <person name="Varghese N."/>
            <person name="Submissions S."/>
        </authorList>
    </citation>
    <scope>NUCLEOTIDE SEQUENCE [LARGE SCALE GENOMIC DNA]</scope>
    <source>
        <strain evidence="3">ATCC 51356</strain>
    </source>
</reference>
<evidence type="ECO:0000313" key="3">
    <source>
        <dbReference type="Proteomes" id="UP000190121"/>
    </source>
</evidence>
<keyword evidence="1" id="KW-1133">Transmembrane helix</keyword>
<dbReference type="OrthoDB" id="641844at2"/>
<keyword evidence="3" id="KW-1185">Reference proteome</keyword>
<dbReference type="Proteomes" id="UP000190121">
    <property type="component" value="Unassembled WGS sequence"/>
</dbReference>
<dbReference type="RefSeq" id="WP_078736027.1">
    <property type="nucleotide sequence ID" value="NZ_FUXE01000001.1"/>
</dbReference>
<protein>
    <submittedName>
        <fullName evidence="2">Uncharacterized protein</fullName>
    </submittedName>
</protein>
<dbReference type="InterPro" id="IPR008969">
    <property type="entry name" value="CarboxyPept-like_regulatory"/>
</dbReference>